<dbReference type="PANTHER" id="PTHR42085:SF2">
    <property type="entry name" value="F-BOX DOMAIN-CONTAINING PROTEIN"/>
    <property type="match status" value="1"/>
</dbReference>
<dbReference type="PANTHER" id="PTHR42085">
    <property type="entry name" value="F-BOX DOMAIN-CONTAINING PROTEIN"/>
    <property type="match status" value="1"/>
</dbReference>
<protein>
    <recommendedName>
        <fullName evidence="4">F-box domain-containing protein</fullName>
    </recommendedName>
</protein>
<dbReference type="InterPro" id="IPR038883">
    <property type="entry name" value="AN11006-like"/>
</dbReference>
<evidence type="ECO:0000313" key="3">
    <source>
        <dbReference type="Proteomes" id="UP000631181"/>
    </source>
</evidence>
<accession>A0A8J8W0H1</accession>
<gene>
    <name evidence="2" type="ORF">PECM_007477</name>
</gene>
<dbReference type="EMBL" id="WIWV01000069">
    <property type="protein sequence ID" value="KAF7715032.1"/>
    <property type="molecule type" value="Genomic_DNA"/>
</dbReference>
<evidence type="ECO:0000313" key="2">
    <source>
        <dbReference type="EMBL" id="KAF7715032.1"/>
    </source>
</evidence>
<keyword evidence="3" id="KW-1185">Reference proteome</keyword>
<feature type="region of interest" description="Disordered" evidence="1">
    <location>
        <begin position="1"/>
        <end position="29"/>
    </location>
</feature>
<sequence>MRLKKSQRAEFFDEDEEPARPKPSRAPRSLKPFRLLDLPSEIRERIYHFALFTPSRKSARKRNGTVGASAKKHKAFSPTAQRINLFLSCRRIHDEASYYFFSTQVFRLFPVQDFAQMPTVRQLPRSHRGSVTTIELILGNSWTAPPKSYTVNQGLGLHDMVLTRTLKVWIECDPSQPIFEGFRISKDFYTNFAGNLLRQILERLPNLVQVEFDAYPSVHKNGGLMTRLLEETRQFGKKALWGPERGWVDDEDDFDPPEEDPVDCVGENLQSAQSAMDILSETLQLISLEREAVAA</sequence>
<reference evidence="2" key="1">
    <citation type="journal article" date="2020" name="Front. Microbiol.">
        <title>Gene regulatory networks of Penicillium echinulatum 2HH and Penicillium oxalicum 114-2 inferred by a computational biology approach.</title>
        <authorList>
            <person name="Lenz A.R."/>
            <person name="Galan-Vasquez E."/>
            <person name="Balbinot E."/>
            <person name="De Abreu F.P."/>
            <person name="De Oliveira N.S."/>
            <person name="Da Rosa L.O."/>
            <person name="De Avila E Silva S."/>
            <person name="Camassola M."/>
            <person name="Dillon A.J.P."/>
            <person name="Perez-Rueda E."/>
        </authorList>
    </citation>
    <scope>NUCLEOTIDE SEQUENCE</scope>
    <source>
        <strain evidence="2">S1M29</strain>
    </source>
</reference>
<comment type="caution">
    <text evidence="2">The sequence shown here is derived from an EMBL/GenBank/DDBJ whole genome shotgun (WGS) entry which is preliminary data.</text>
</comment>
<dbReference type="Proteomes" id="UP000631181">
    <property type="component" value="Unassembled WGS sequence"/>
</dbReference>
<evidence type="ECO:0008006" key="4">
    <source>
        <dbReference type="Google" id="ProtNLM"/>
    </source>
</evidence>
<name>A0A8J8W0H1_9EURO</name>
<organism evidence="2 3">
    <name type="scientific">Penicillium ucsense</name>
    <dbReference type="NCBI Taxonomy" id="2839758"/>
    <lineage>
        <taxon>Eukaryota</taxon>
        <taxon>Fungi</taxon>
        <taxon>Dikarya</taxon>
        <taxon>Ascomycota</taxon>
        <taxon>Pezizomycotina</taxon>
        <taxon>Eurotiomycetes</taxon>
        <taxon>Eurotiomycetidae</taxon>
        <taxon>Eurotiales</taxon>
        <taxon>Aspergillaceae</taxon>
        <taxon>Penicillium</taxon>
    </lineage>
</organism>
<proteinExistence type="predicted"/>
<evidence type="ECO:0000256" key="1">
    <source>
        <dbReference type="SAM" id="MobiDB-lite"/>
    </source>
</evidence>
<dbReference type="AlphaFoldDB" id="A0A8J8W0H1"/>
<dbReference type="OrthoDB" id="5372935at2759"/>